<dbReference type="SUPFAM" id="SSF48452">
    <property type="entry name" value="TPR-like"/>
    <property type="match status" value="1"/>
</dbReference>
<dbReference type="Gene3D" id="1.25.40.10">
    <property type="entry name" value="Tetratricopeptide repeat domain"/>
    <property type="match status" value="2"/>
</dbReference>
<dbReference type="InterPro" id="IPR011990">
    <property type="entry name" value="TPR-like_helical_dom_sf"/>
</dbReference>
<keyword evidence="3" id="KW-1185">Reference proteome</keyword>
<proteinExistence type="predicted"/>
<protein>
    <submittedName>
        <fullName evidence="2">CHAT domain-containing protein</fullName>
    </submittedName>
</protein>
<dbReference type="EMBL" id="JBHUFU010000001">
    <property type="protein sequence ID" value="MFD1828217.1"/>
    <property type="molecule type" value="Genomic_DNA"/>
</dbReference>
<accession>A0ABW4PDM1</accession>
<organism evidence="2 3">
    <name type="scientific">Streptomyces desertarenae</name>
    <dbReference type="NCBI Taxonomy" id="2666184"/>
    <lineage>
        <taxon>Bacteria</taxon>
        <taxon>Bacillati</taxon>
        <taxon>Actinomycetota</taxon>
        <taxon>Actinomycetes</taxon>
        <taxon>Kitasatosporales</taxon>
        <taxon>Streptomycetaceae</taxon>
        <taxon>Streptomyces</taxon>
    </lineage>
</organism>
<dbReference type="Proteomes" id="UP001597365">
    <property type="component" value="Unassembled WGS sequence"/>
</dbReference>
<dbReference type="Pfam" id="PF12770">
    <property type="entry name" value="CHAT"/>
    <property type="match status" value="1"/>
</dbReference>
<dbReference type="InterPro" id="IPR024983">
    <property type="entry name" value="CHAT_dom"/>
</dbReference>
<evidence type="ECO:0000313" key="2">
    <source>
        <dbReference type="EMBL" id="MFD1828217.1"/>
    </source>
</evidence>
<evidence type="ECO:0000259" key="1">
    <source>
        <dbReference type="Pfam" id="PF12770"/>
    </source>
</evidence>
<gene>
    <name evidence="2" type="ORF">ACFSJS_00875</name>
</gene>
<name>A0ABW4PDM1_9ACTN</name>
<feature type="domain" description="CHAT" evidence="1">
    <location>
        <begin position="672"/>
        <end position="956"/>
    </location>
</feature>
<evidence type="ECO:0000313" key="3">
    <source>
        <dbReference type="Proteomes" id="UP001597365"/>
    </source>
</evidence>
<reference evidence="3" key="1">
    <citation type="journal article" date="2019" name="Int. J. Syst. Evol. Microbiol.">
        <title>The Global Catalogue of Microorganisms (GCM) 10K type strain sequencing project: providing services to taxonomists for standard genome sequencing and annotation.</title>
        <authorList>
            <consortium name="The Broad Institute Genomics Platform"/>
            <consortium name="The Broad Institute Genome Sequencing Center for Infectious Disease"/>
            <person name="Wu L."/>
            <person name="Ma J."/>
        </authorList>
    </citation>
    <scope>NUCLEOTIDE SEQUENCE [LARGE SCALE GENOMIC DNA]</scope>
    <source>
        <strain evidence="3">CGMCC 4.7455</strain>
    </source>
</reference>
<comment type="caution">
    <text evidence="2">The sequence shown here is derived from an EMBL/GenBank/DDBJ whole genome shotgun (WGS) entry which is preliminary data.</text>
</comment>
<dbReference type="RefSeq" id="WP_380895575.1">
    <property type="nucleotide sequence ID" value="NZ_JBHUFU010000001.1"/>
</dbReference>
<sequence length="957" mass="100076">MASARDELVHSLTARVMLFAASYDRDAVLAPEALEEARALMACVPDPVRDPGAVRAVADLYRFRSLARPDGSGERDGAVADALERLLPAGAADGSGGGPGDRIDGGRIDASHRRAAVLLDAAVHSGDPGVWDRAVDAAREAVGATPPRLPPLRASALLVLGQALRLRFARTGALEDLHEAVEVLRAAGAAAGEAHPHRVSLLATLALVLRERHERTGSLPDLEEALRLSREVVARRPAGDVNRGGDLANLGIALRLRHERTGDPADLDEAVRAHREAIAVTPPAHPGYGMFHTGLGNALRARFEAGGDPADLDGRLAAHERALAAAGPGGAHRPALLANLASALQTRHDLTGRAADAERAEALLREAARGTAPGGAYAAGVHHELALVLWSRLRRTGEPHVLAEALESSRTAARHPAAPPHRRLASAVAWGRLAADAGDVEQASQAYELAVGLLPALAPRQLAGEDAEHVLSRFPGPACDAAACAVAAGRPERAVELLELGRGVLLGRVVEGRDGLDPLRERDAELAGRLEELRSALGAGDAGAEAGAVPAGAEAAPLTAADRRHVLAAEWDRLLARARALPGLEHFLRPPPVRELTAQAAEGPVVVVNAGRLRCDALVLTPGGVEVVPLPALTLEDAVREAGALLTALARLSSDEGGDLAELPAHEDAVSRCLAWLWDGVAGPVLDALGFREPPAPGARWPRVWWVPTGPLAFLPLHAAGHHRDRGAGRAVLDRVVSSYAPTVRALARARAGRSAARRPVRPLVVALPRTPGARPLPGAAQEAAALAGLLPGARLLTGPEATCGRVVAELPRHTWLHFAGHGEADPVSPSRSALLVHDHADHPLTVARLAGLELHHAELAYLSACTTARTGPALADEALHLAGGLQLAGFRHVVATLWWVDDTVAARIARRTYRELGAPDPDADRAARAVHTAVRAARERYPATPSLWAGHVHVGA</sequence>